<dbReference type="HOGENOM" id="CLU_066192_20_0_10"/>
<dbReference type="PROSITE" id="PS50943">
    <property type="entry name" value="HTH_CROC1"/>
    <property type="match status" value="1"/>
</dbReference>
<dbReference type="Pfam" id="PF01381">
    <property type="entry name" value="HTH_3"/>
    <property type="match status" value="1"/>
</dbReference>
<reference evidence="2 3" key="1">
    <citation type="submission" date="2012-02" db="EMBL/GenBank/DDBJ databases">
        <title>The Genome Sequence of Bacteroides cellulosilyticus CL02T12C19.</title>
        <authorList>
            <consortium name="The Broad Institute Genome Sequencing Platform"/>
            <person name="Earl A."/>
            <person name="Ward D."/>
            <person name="Feldgarden M."/>
            <person name="Gevers D."/>
            <person name="Zitomersky N.L."/>
            <person name="Coyne M.J."/>
            <person name="Comstock L.E."/>
            <person name="Young S.K."/>
            <person name="Zeng Q."/>
            <person name="Gargeya S."/>
            <person name="Fitzgerald M."/>
            <person name="Haas B."/>
            <person name="Abouelleil A."/>
            <person name="Alvarado L."/>
            <person name="Arachchi H.M."/>
            <person name="Berlin A."/>
            <person name="Chapman S.B."/>
            <person name="Gearin G."/>
            <person name="Goldberg J."/>
            <person name="Griggs A."/>
            <person name="Gujja S."/>
            <person name="Hansen M."/>
            <person name="Heiman D."/>
            <person name="Howarth C."/>
            <person name="Larimer J."/>
            <person name="Lui A."/>
            <person name="MacDonald P.J.P."/>
            <person name="McCowen C."/>
            <person name="Montmayeur A."/>
            <person name="Murphy C."/>
            <person name="Neiman D."/>
            <person name="Pearson M."/>
            <person name="Priest M."/>
            <person name="Roberts A."/>
            <person name="Saif S."/>
            <person name="Shea T."/>
            <person name="Sisk P."/>
            <person name="Stolte C."/>
            <person name="Sykes S."/>
            <person name="Wortman J."/>
            <person name="Nusbaum C."/>
            <person name="Birren B."/>
        </authorList>
    </citation>
    <scope>NUCLEOTIDE SEQUENCE [LARGE SCALE GENOMIC DNA]</scope>
    <source>
        <strain evidence="2 3">CL02T12C19</strain>
    </source>
</reference>
<dbReference type="SUPFAM" id="SSF47413">
    <property type="entry name" value="lambda repressor-like DNA-binding domains"/>
    <property type="match status" value="1"/>
</dbReference>
<comment type="caution">
    <text evidence="2">The sequence shown here is derived from an EMBL/GenBank/DDBJ whole genome shotgun (WGS) entry which is preliminary data.</text>
</comment>
<dbReference type="SMART" id="SM00530">
    <property type="entry name" value="HTH_XRE"/>
    <property type="match status" value="1"/>
</dbReference>
<organism evidence="2 3">
    <name type="scientific">Bacteroides cellulosilyticus CL02T12C19</name>
    <dbReference type="NCBI Taxonomy" id="997874"/>
    <lineage>
        <taxon>Bacteria</taxon>
        <taxon>Pseudomonadati</taxon>
        <taxon>Bacteroidota</taxon>
        <taxon>Bacteroidia</taxon>
        <taxon>Bacteroidales</taxon>
        <taxon>Bacteroidaceae</taxon>
        <taxon>Bacteroides</taxon>
    </lineage>
</organism>
<dbReference type="CDD" id="cd00093">
    <property type="entry name" value="HTH_XRE"/>
    <property type="match status" value="1"/>
</dbReference>
<gene>
    <name evidence="2" type="ORF">HMPREF1062_02039</name>
</gene>
<dbReference type="AlphaFoldDB" id="I9QSP4"/>
<dbReference type="EMBL" id="AGXG01000046">
    <property type="protein sequence ID" value="EIY32751.1"/>
    <property type="molecule type" value="Genomic_DNA"/>
</dbReference>
<evidence type="ECO:0000259" key="1">
    <source>
        <dbReference type="PROSITE" id="PS50943"/>
    </source>
</evidence>
<dbReference type="Proteomes" id="UP000003741">
    <property type="component" value="Unassembled WGS sequence"/>
</dbReference>
<keyword evidence="3" id="KW-1185">Reference proteome</keyword>
<dbReference type="GO" id="GO:0003677">
    <property type="term" value="F:DNA binding"/>
    <property type="evidence" value="ECO:0007669"/>
    <property type="project" value="InterPro"/>
</dbReference>
<evidence type="ECO:0000313" key="3">
    <source>
        <dbReference type="Proteomes" id="UP000003741"/>
    </source>
</evidence>
<dbReference type="Gene3D" id="1.10.260.40">
    <property type="entry name" value="lambda repressor-like DNA-binding domains"/>
    <property type="match status" value="1"/>
</dbReference>
<protein>
    <recommendedName>
        <fullName evidence="1">HTH cro/C1-type domain-containing protein</fullName>
    </recommendedName>
</protein>
<dbReference type="InterPro" id="IPR010982">
    <property type="entry name" value="Lambda_DNA-bd_dom_sf"/>
</dbReference>
<dbReference type="RefSeq" id="WP_007216781.1">
    <property type="nucleotide sequence ID" value="NZ_JH724086.1"/>
</dbReference>
<dbReference type="InterPro" id="IPR001387">
    <property type="entry name" value="Cro/C1-type_HTH"/>
</dbReference>
<dbReference type="PATRIC" id="fig|997874.3.peg.2082"/>
<proteinExistence type="predicted"/>
<dbReference type="OrthoDB" id="1041855at2"/>
<feature type="domain" description="HTH cro/C1-type" evidence="1">
    <location>
        <begin position="45"/>
        <end position="98"/>
    </location>
</feature>
<name>I9QSP4_9BACE</name>
<accession>I9QSP4</accession>
<evidence type="ECO:0000313" key="2">
    <source>
        <dbReference type="EMBL" id="EIY32751.1"/>
    </source>
</evidence>
<sequence>MAQVRITPLSEHLDRAWGKPGTVERDDMETRLKEEVDAYFVGEAIRKARLAQNLTQEQLGEKIGVQRAQISRLEKGKSITLASMSRVFKALGVATATLDLGAMGKVALW</sequence>